<dbReference type="PANTHER" id="PTHR33361">
    <property type="entry name" value="GLR0591 PROTEIN"/>
    <property type="match status" value="1"/>
</dbReference>
<dbReference type="PATRIC" id="fig|1189621.3.peg.44"/>
<evidence type="ECO:0000313" key="1">
    <source>
        <dbReference type="EMBL" id="EIM78853.1"/>
    </source>
</evidence>
<keyword evidence="2" id="KW-1185">Reference proteome</keyword>
<proteinExistence type="predicted"/>
<dbReference type="EMBL" id="AJYA01000001">
    <property type="protein sequence ID" value="EIM78853.1"/>
    <property type="molecule type" value="Genomic_DNA"/>
</dbReference>
<dbReference type="InterPro" id="IPR010281">
    <property type="entry name" value="DUF885"/>
</dbReference>
<reference evidence="1 2" key="1">
    <citation type="submission" date="2012-05" db="EMBL/GenBank/DDBJ databases">
        <title>Genome sequence of Nitritalea halalkaliphila LW7.</title>
        <authorList>
            <person name="Jangir P.K."/>
            <person name="Singh A."/>
            <person name="Shivaji S."/>
            <person name="Sharma R."/>
        </authorList>
    </citation>
    <scope>NUCLEOTIDE SEQUENCE [LARGE SCALE GENOMIC DNA]</scope>
    <source>
        <strain evidence="1 2">LW7</strain>
    </source>
</reference>
<dbReference type="Proteomes" id="UP000005551">
    <property type="component" value="Unassembled WGS sequence"/>
</dbReference>
<protein>
    <recommendedName>
        <fullName evidence="3">X-Pro dipeptidyl-peptidase</fullName>
    </recommendedName>
</protein>
<sequence length="471" mass="54631">MKQKAHQDAYTAFKQVADVLDFDTDLQVFIFERKRAKQPDAATLAGQFDVATEAIRQKLNALPKRTPYPSWQEAALAAQVIRSFKRSVEEAYQFYFDYDPAFTWWIKKPMEELSKQADHYAKALEAHYASTSVRDDGSGIIGLPIGKAAIDRELEANMIPYSAEELIREGEKQYAWCEAEMIKASQALGYGTNWLEALEHVKNQYLPPGEWPQRVVEMAEEAITYMQKNDLISLPEVAIESWRTTMLSAERQRVSPFFLGGESILIAYPTSEMSHADKLMSLRGNNPHFARAVVHHELIPGHHLQQFMNQRHFPHRRLFNTPFWVEGWTLYWEFNLWDKGFATTPEDKIGMLFWRMHRAARIVFSLKYHLGEWTPQQCIDFLVDRVGHERANAEAEVRRSFEGNYGPLYQLAYMIGGIQVQRLRTELVENGKMSEKEFHDFFIRQNYTPIALLRARMLGDIPENFKGDCAF</sequence>
<accession>I5CAK1</accession>
<dbReference type="Pfam" id="PF05960">
    <property type="entry name" value="DUF885"/>
    <property type="match status" value="1"/>
</dbReference>
<dbReference type="PANTHER" id="PTHR33361:SF2">
    <property type="entry name" value="DUF885 DOMAIN-CONTAINING PROTEIN"/>
    <property type="match status" value="1"/>
</dbReference>
<dbReference type="AlphaFoldDB" id="I5CAK1"/>
<organism evidence="1 2">
    <name type="scientific">Nitritalea halalkaliphila LW7</name>
    <dbReference type="NCBI Taxonomy" id="1189621"/>
    <lineage>
        <taxon>Bacteria</taxon>
        <taxon>Pseudomonadati</taxon>
        <taxon>Bacteroidota</taxon>
        <taxon>Cytophagia</taxon>
        <taxon>Cytophagales</taxon>
        <taxon>Cyclobacteriaceae</taxon>
        <taxon>Nitritalea</taxon>
    </lineage>
</organism>
<name>I5CAK1_9BACT</name>
<evidence type="ECO:0008006" key="3">
    <source>
        <dbReference type="Google" id="ProtNLM"/>
    </source>
</evidence>
<gene>
    <name evidence="1" type="ORF">A3SI_00205</name>
</gene>
<comment type="caution">
    <text evidence="1">The sequence shown here is derived from an EMBL/GenBank/DDBJ whole genome shotgun (WGS) entry which is preliminary data.</text>
</comment>
<evidence type="ECO:0000313" key="2">
    <source>
        <dbReference type="Proteomes" id="UP000005551"/>
    </source>
</evidence>